<dbReference type="EMBL" id="JABBWK010000073">
    <property type="protein sequence ID" value="KAG1894901.1"/>
    <property type="molecule type" value="Genomic_DNA"/>
</dbReference>
<keyword evidence="2" id="KW-1185">Reference proteome</keyword>
<dbReference type="AlphaFoldDB" id="A0AAD4DWN4"/>
<protein>
    <submittedName>
        <fullName evidence="1">Uncharacterized protein</fullName>
    </submittedName>
</protein>
<evidence type="ECO:0000313" key="1">
    <source>
        <dbReference type="EMBL" id="KAG1894901.1"/>
    </source>
</evidence>
<sequence length="460" mass="51367">MAFVDKPHGGNFIKLICQGTSSNSIFKTASLYRRSLIVSVAIIATFLPRLTNCAERQPALKRLEGDGDLKRLSGGRVHGFCPAITDQKVPYATLRHNPAILFLIVPPRIYVIISTFVHCFLSESSIGTGSVEDLRRIGAWKLKDDSKNIRLLHFGLDPSKLQTAMTTVASIKTWMFVSYSLVFSQLSAQHLFFTCNQTSAADITDRMYHTIQNDPSETLNPSAWTGPEPIIICATSLAHASLMLHLVPVLESNGSYTSSPLLYSTPTLSNPMSYRKALVVTAQPLIADQVASLREKHVNVDCMSSLRTVDDSWDESWKATVRILQVLYYTLLYSTPALSNPMSYRKALVVTVQPLITDQVASLREKHVNVDCMSSLRTVDDSWDESWKATALVVTAQPLIADQVASLREKHVNVDCMSFLRTVDDSWDIMRHLRSQQKPDICYITPEKLRESNAMQDILA</sequence>
<reference evidence="1" key="1">
    <citation type="journal article" date="2020" name="New Phytol.">
        <title>Comparative genomics reveals dynamic genome evolution in host specialist ectomycorrhizal fungi.</title>
        <authorList>
            <person name="Lofgren L.A."/>
            <person name="Nguyen N.H."/>
            <person name="Vilgalys R."/>
            <person name="Ruytinx J."/>
            <person name="Liao H.L."/>
            <person name="Branco S."/>
            <person name="Kuo A."/>
            <person name="LaButti K."/>
            <person name="Lipzen A."/>
            <person name="Andreopoulos W."/>
            <person name="Pangilinan J."/>
            <person name="Riley R."/>
            <person name="Hundley H."/>
            <person name="Na H."/>
            <person name="Barry K."/>
            <person name="Grigoriev I.V."/>
            <person name="Stajich J.E."/>
            <person name="Kennedy P.G."/>
        </authorList>
    </citation>
    <scope>NUCLEOTIDE SEQUENCE</scope>
    <source>
        <strain evidence="1">FC203</strain>
    </source>
</reference>
<dbReference type="Proteomes" id="UP001195769">
    <property type="component" value="Unassembled WGS sequence"/>
</dbReference>
<dbReference type="RefSeq" id="XP_041220477.1">
    <property type="nucleotide sequence ID" value="XM_041369951.1"/>
</dbReference>
<organism evidence="1 2">
    <name type="scientific">Suillus fuscotomentosus</name>
    <dbReference type="NCBI Taxonomy" id="1912939"/>
    <lineage>
        <taxon>Eukaryota</taxon>
        <taxon>Fungi</taxon>
        <taxon>Dikarya</taxon>
        <taxon>Basidiomycota</taxon>
        <taxon>Agaricomycotina</taxon>
        <taxon>Agaricomycetes</taxon>
        <taxon>Agaricomycetidae</taxon>
        <taxon>Boletales</taxon>
        <taxon>Suillineae</taxon>
        <taxon>Suillaceae</taxon>
        <taxon>Suillus</taxon>
    </lineage>
</organism>
<gene>
    <name evidence="1" type="ORF">F5891DRAFT_1254247</name>
</gene>
<dbReference type="InterPro" id="IPR027417">
    <property type="entry name" value="P-loop_NTPase"/>
</dbReference>
<proteinExistence type="predicted"/>
<comment type="caution">
    <text evidence="1">The sequence shown here is derived from an EMBL/GenBank/DDBJ whole genome shotgun (WGS) entry which is preliminary data.</text>
</comment>
<dbReference type="Gene3D" id="3.40.50.300">
    <property type="entry name" value="P-loop containing nucleotide triphosphate hydrolases"/>
    <property type="match status" value="1"/>
</dbReference>
<name>A0AAD4DWN4_9AGAM</name>
<dbReference type="GeneID" id="64664249"/>
<evidence type="ECO:0000313" key="2">
    <source>
        <dbReference type="Proteomes" id="UP001195769"/>
    </source>
</evidence>
<accession>A0AAD4DWN4</accession>